<sequence length="182" mass="19612">MLPVLLLPGLGGSGPGHWQSHWQRADPAMTRLSVPDWDRPELADWCAALDRAVNAHARPPILVAHSLACLLVAHWAQARGPRAAGAILVAVPDPSGPQFPVEARSFAQVPEQPLPFPSVVVASADDPYGSLDHSERRARQWGSRLIAVGSLGHINADSNLGEWARGREILAVFRTELEGNRA</sequence>
<evidence type="ECO:0000313" key="2">
    <source>
        <dbReference type="Proteomes" id="UP000265366"/>
    </source>
</evidence>
<dbReference type="AlphaFoldDB" id="A0A3A1P1Q9"/>
<keyword evidence="1" id="KW-0378">Hydrolase</keyword>
<protein>
    <submittedName>
        <fullName evidence="1">Serine hydrolase family protein</fullName>
    </submittedName>
</protein>
<name>A0A3A1P1Q9_9SPHN</name>
<dbReference type="OrthoDB" id="9804993at2"/>
<dbReference type="InterPro" id="IPR010662">
    <property type="entry name" value="RBBP9/YdeN"/>
</dbReference>
<gene>
    <name evidence="1" type="ORF">D2V17_18535</name>
</gene>
<dbReference type="EMBL" id="QXFM01000140">
    <property type="protein sequence ID" value="RIV80984.1"/>
    <property type="molecule type" value="Genomic_DNA"/>
</dbReference>
<dbReference type="Pfam" id="PF06821">
    <property type="entry name" value="Ser_hydrolase"/>
    <property type="match status" value="1"/>
</dbReference>
<proteinExistence type="predicted"/>
<organism evidence="1 2">
    <name type="scientific">Aurantiacibacter xanthus</name>
    <dbReference type="NCBI Taxonomy" id="1784712"/>
    <lineage>
        <taxon>Bacteria</taxon>
        <taxon>Pseudomonadati</taxon>
        <taxon>Pseudomonadota</taxon>
        <taxon>Alphaproteobacteria</taxon>
        <taxon>Sphingomonadales</taxon>
        <taxon>Erythrobacteraceae</taxon>
        <taxon>Aurantiacibacter</taxon>
    </lineage>
</organism>
<dbReference type="RefSeq" id="WP_119594717.1">
    <property type="nucleotide sequence ID" value="NZ_QXFM01000140.1"/>
</dbReference>
<dbReference type="SUPFAM" id="SSF53474">
    <property type="entry name" value="alpha/beta-Hydrolases"/>
    <property type="match status" value="1"/>
</dbReference>
<keyword evidence="2" id="KW-1185">Reference proteome</keyword>
<accession>A0A3A1P1Q9</accession>
<dbReference type="InterPro" id="IPR029058">
    <property type="entry name" value="AB_hydrolase_fold"/>
</dbReference>
<dbReference type="Proteomes" id="UP000265366">
    <property type="component" value="Unassembled WGS sequence"/>
</dbReference>
<comment type="caution">
    <text evidence="1">The sequence shown here is derived from an EMBL/GenBank/DDBJ whole genome shotgun (WGS) entry which is preliminary data.</text>
</comment>
<reference evidence="1 2" key="1">
    <citation type="submission" date="2018-08" db="EMBL/GenBank/DDBJ databases">
        <title>Erythrobacter zhengii sp.nov., a bacterium isolated from deep-sea sediment.</title>
        <authorList>
            <person name="Fang C."/>
            <person name="Wu Y.-H."/>
            <person name="Sun C."/>
            <person name="Wang H."/>
            <person name="Cheng H."/>
            <person name="Meng F.-X."/>
            <person name="Wang C.-S."/>
            <person name="Xu X.-W."/>
        </authorList>
    </citation>
    <scope>NUCLEOTIDE SEQUENCE [LARGE SCALE GENOMIC DNA]</scope>
    <source>
        <strain evidence="1 2">CCTCC AB 2015396</strain>
    </source>
</reference>
<dbReference type="Gene3D" id="3.40.50.1820">
    <property type="entry name" value="alpha/beta hydrolase"/>
    <property type="match status" value="1"/>
</dbReference>
<evidence type="ECO:0000313" key="1">
    <source>
        <dbReference type="EMBL" id="RIV80984.1"/>
    </source>
</evidence>
<dbReference type="GO" id="GO:0016787">
    <property type="term" value="F:hydrolase activity"/>
    <property type="evidence" value="ECO:0007669"/>
    <property type="project" value="UniProtKB-KW"/>
</dbReference>